<evidence type="ECO:0008006" key="5">
    <source>
        <dbReference type="Google" id="ProtNLM"/>
    </source>
</evidence>
<keyword evidence="2" id="KW-0812">Transmembrane</keyword>
<keyword evidence="2" id="KW-1133">Transmembrane helix</keyword>
<dbReference type="RefSeq" id="WP_157414667.1">
    <property type="nucleotide sequence ID" value="NZ_BAAAMK010000001.1"/>
</dbReference>
<feature type="transmembrane region" description="Helical" evidence="2">
    <location>
        <begin position="210"/>
        <end position="229"/>
    </location>
</feature>
<accession>A0ABP5BDH3</accession>
<evidence type="ECO:0000256" key="2">
    <source>
        <dbReference type="SAM" id="Phobius"/>
    </source>
</evidence>
<evidence type="ECO:0000256" key="1">
    <source>
        <dbReference type="SAM" id="MobiDB-lite"/>
    </source>
</evidence>
<evidence type="ECO:0000313" key="4">
    <source>
        <dbReference type="Proteomes" id="UP001499954"/>
    </source>
</evidence>
<dbReference type="Proteomes" id="UP001499954">
    <property type="component" value="Unassembled WGS sequence"/>
</dbReference>
<reference evidence="4" key="1">
    <citation type="journal article" date="2019" name="Int. J. Syst. Evol. Microbiol.">
        <title>The Global Catalogue of Microorganisms (GCM) 10K type strain sequencing project: providing services to taxonomists for standard genome sequencing and annotation.</title>
        <authorList>
            <consortium name="The Broad Institute Genomics Platform"/>
            <consortium name="The Broad Institute Genome Sequencing Center for Infectious Disease"/>
            <person name="Wu L."/>
            <person name="Ma J."/>
        </authorList>
    </citation>
    <scope>NUCLEOTIDE SEQUENCE [LARGE SCALE GENOMIC DNA]</scope>
    <source>
        <strain evidence="4">JCM 13584</strain>
    </source>
</reference>
<keyword evidence="4" id="KW-1185">Reference proteome</keyword>
<proteinExistence type="predicted"/>
<name>A0ABP5BDH3_9MICO</name>
<organism evidence="3 4">
    <name type="scientific">Agromyces allii</name>
    <dbReference type="NCBI Taxonomy" id="393607"/>
    <lineage>
        <taxon>Bacteria</taxon>
        <taxon>Bacillati</taxon>
        <taxon>Actinomycetota</taxon>
        <taxon>Actinomycetes</taxon>
        <taxon>Micrococcales</taxon>
        <taxon>Microbacteriaceae</taxon>
        <taxon>Agromyces</taxon>
    </lineage>
</organism>
<dbReference type="EMBL" id="BAAAMK010000001">
    <property type="protein sequence ID" value="GAA1941683.1"/>
    <property type="molecule type" value="Genomic_DNA"/>
</dbReference>
<evidence type="ECO:0000313" key="3">
    <source>
        <dbReference type="EMBL" id="GAA1941683.1"/>
    </source>
</evidence>
<protein>
    <recommendedName>
        <fullName evidence="5">Phage tail tape measure protein</fullName>
    </recommendedName>
</protein>
<keyword evidence="2" id="KW-0472">Membrane</keyword>
<feature type="region of interest" description="Disordered" evidence="1">
    <location>
        <begin position="115"/>
        <end position="141"/>
    </location>
</feature>
<gene>
    <name evidence="3" type="ORF">GCM10009717_04920</name>
</gene>
<feature type="transmembrane region" description="Helical" evidence="2">
    <location>
        <begin position="235"/>
        <end position="254"/>
    </location>
</feature>
<comment type="caution">
    <text evidence="3">The sequence shown here is derived from an EMBL/GenBank/DDBJ whole genome shotgun (WGS) entry which is preliminary data.</text>
</comment>
<sequence>MQTKHGHDVHVIEGDARGIQQRGTEIEDLGEQMRSAAEILRAISGGASEEKGRSIEKIRDEVGEAHEELSKAGDRYAPTGTAMKRYGSRLESIQSAMRGIVSEAEQAKATLDQKTSAAASAQHSVDALPDGVPVDDAAESRKRRLEAAASDAAGDVTTARRHLDEQLDEFDAQWIRWDDAYDDALRAINDATHGNVTDDWTDNLAGVVEVVVDVLSVVGIIVAIAAIIIGGPILALIGAVIGVIALIGTAYLYAKGRKGGDDLAWAIVGVLPFGKLGKLFKAGERMQALAFFKGPVGDIVESVGQIRGLRGLVRNIDELGTGSGLGSAARAGLASRVGSLFEGLRWQGYGASGIRLNLLNGTSGAWSSRLATEFADFSAHHQGIIRGQLGSVGSLGAILDDGAAALPRIQQAINFADVSVKTGASGKDAATVLGSLFGGDPVDAWRAQLAG</sequence>